<comment type="similarity">
    <text evidence="2">Belongs to the MscS (TC 1.A.23) family.</text>
</comment>
<dbReference type="InterPro" id="IPR006685">
    <property type="entry name" value="MscS_channel_2nd"/>
</dbReference>
<dbReference type="InterPro" id="IPR049278">
    <property type="entry name" value="MS_channel_C"/>
</dbReference>
<keyword evidence="5 7" id="KW-1133">Transmembrane helix</keyword>
<dbReference type="Pfam" id="PF05552">
    <property type="entry name" value="MS_channel_1st_1"/>
    <property type="match status" value="1"/>
</dbReference>
<feature type="domain" description="Mechanosensitive ion channel MscS C-terminal" evidence="9">
    <location>
        <begin position="184"/>
        <end position="267"/>
    </location>
</feature>
<evidence type="ECO:0000259" key="8">
    <source>
        <dbReference type="Pfam" id="PF00924"/>
    </source>
</evidence>
<dbReference type="EMBL" id="AODQ01000002">
    <property type="protein sequence ID" value="EMR04729.1"/>
    <property type="molecule type" value="Genomic_DNA"/>
</dbReference>
<reference evidence="10 11" key="1">
    <citation type="journal article" date="2013" name="Genome Announc.">
        <title>Draft Genome Sequence of Cesiribacter andamanensis Strain AMV16T, Isolated from a Soil Sample from a Mud Volcano in the Andaman Islands, India.</title>
        <authorList>
            <person name="Shivaji S."/>
            <person name="Ara S."/>
            <person name="Begum Z."/>
            <person name="Srinivas T.N."/>
            <person name="Singh A."/>
            <person name="Kumar Pinnaka A."/>
        </authorList>
    </citation>
    <scope>NUCLEOTIDE SEQUENCE [LARGE SCALE GENOMIC DNA]</scope>
    <source>
        <strain evidence="10 11">AMV16</strain>
    </source>
</reference>
<dbReference type="Pfam" id="PF21082">
    <property type="entry name" value="MS_channel_3rd"/>
    <property type="match status" value="1"/>
</dbReference>
<evidence type="ECO:0000256" key="5">
    <source>
        <dbReference type="ARBA" id="ARBA00022989"/>
    </source>
</evidence>
<dbReference type="SUPFAM" id="SSF82861">
    <property type="entry name" value="Mechanosensitive channel protein MscS (YggB), transmembrane region"/>
    <property type="match status" value="1"/>
</dbReference>
<comment type="caution">
    <text evidence="10">The sequence shown here is derived from an EMBL/GenBank/DDBJ whole genome shotgun (WGS) entry which is preliminary data.</text>
</comment>
<keyword evidence="4 7" id="KW-0812">Transmembrane</keyword>
<keyword evidence="6 7" id="KW-0472">Membrane</keyword>
<dbReference type="PANTHER" id="PTHR30221:SF1">
    <property type="entry name" value="SMALL-CONDUCTANCE MECHANOSENSITIVE CHANNEL"/>
    <property type="match status" value="1"/>
</dbReference>
<dbReference type="InterPro" id="IPR023408">
    <property type="entry name" value="MscS_beta-dom_sf"/>
</dbReference>
<dbReference type="InterPro" id="IPR008910">
    <property type="entry name" value="MSC_TM_helix"/>
</dbReference>
<feature type="domain" description="Mechanosensitive ion channel MscS" evidence="8">
    <location>
        <begin position="112"/>
        <end position="176"/>
    </location>
</feature>
<feature type="transmembrane region" description="Helical" evidence="7">
    <location>
        <begin position="85"/>
        <end position="107"/>
    </location>
</feature>
<accession>M7P2E8</accession>
<comment type="subcellular location">
    <subcellularLocation>
        <location evidence="1">Cell membrane</location>
        <topology evidence="1">Multi-pass membrane protein</topology>
    </subcellularLocation>
</comment>
<dbReference type="eggNOG" id="COG0668">
    <property type="taxonomic scope" value="Bacteria"/>
</dbReference>
<organism evidence="10 11">
    <name type="scientific">Cesiribacter andamanensis AMV16</name>
    <dbReference type="NCBI Taxonomy" id="1279009"/>
    <lineage>
        <taxon>Bacteria</taxon>
        <taxon>Pseudomonadati</taxon>
        <taxon>Bacteroidota</taxon>
        <taxon>Cytophagia</taxon>
        <taxon>Cytophagales</taxon>
        <taxon>Cesiribacteraceae</taxon>
        <taxon>Cesiribacter</taxon>
    </lineage>
</organism>
<dbReference type="GO" id="GO:0008381">
    <property type="term" value="F:mechanosensitive monoatomic ion channel activity"/>
    <property type="evidence" value="ECO:0007669"/>
    <property type="project" value="InterPro"/>
</dbReference>
<dbReference type="Gene3D" id="3.30.70.100">
    <property type="match status" value="1"/>
</dbReference>
<dbReference type="Gene3D" id="2.30.30.60">
    <property type="match status" value="1"/>
</dbReference>
<evidence type="ECO:0000313" key="11">
    <source>
        <dbReference type="Proteomes" id="UP000011910"/>
    </source>
</evidence>
<dbReference type="STRING" id="1279009.ADICEAN_00181"/>
<dbReference type="SUPFAM" id="SSF50182">
    <property type="entry name" value="Sm-like ribonucleoproteins"/>
    <property type="match status" value="1"/>
</dbReference>
<dbReference type="OrthoDB" id="1522493at2"/>
<evidence type="ECO:0000259" key="9">
    <source>
        <dbReference type="Pfam" id="PF21082"/>
    </source>
</evidence>
<keyword evidence="3" id="KW-1003">Cell membrane</keyword>
<gene>
    <name evidence="10" type="primary">mscS_1</name>
    <name evidence="10" type="ORF">ADICEAN_00181</name>
</gene>
<proteinExistence type="inferred from homology"/>
<protein>
    <submittedName>
        <fullName evidence="10">Small-conductance mechanosensitive channel</fullName>
    </submittedName>
</protein>
<dbReference type="Pfam" id="PF00924">
    <property type="entry name" value="MS_channel_2nd"/>
    <property type="match status" value="1"/>
</dbReference>
<dbReference type="GO" id="GO:0005886">
    <property type="term" value="C:plasma membrane"/>
    <property type="evidence" value="ECO:0007669"/>
    <property type="project" value="UniProtKB-SubCell"/>
</dbReference>
<feature type="transmembrane region" description="Helical" evidence="7">
    <location>
        <begin position="25"/>
        <end position="46"/>
    </location>
</feature>
<dbReference type="PANTHER" id="PTHR30221">
    <property type="entry name" value="SMALL-CONDUCTANCE MECHANOSENSITIVE CHANNEL"/>
    <property type="match status" value="1"/>
</dbReference>
<dbReference type="InterPro" id="IPR045275">
    <property type="entry name" value="MscS_archaea/bacteria_type"/>
</dbReference>
<feature type="transmembrane region" description="Helical" evidence="7">
    <location>
        <begin position="58"/>
        <end position="79"/>
    </location>
</feature>
<name>M7P2E8_9BACT</name>
<sequence>MEESRNLGDILGSYWQGFLEVLPRLAMAVLVIVIGILIAGFISRFLRRRLEGRMDDPLMGRFIANLLKTALIIVVLMLGLQAAGLSGVAGGLLAAAGATTVVLGFAFKDIGENFLAGIILAFNRPFQINDAIKVGDIFGKVKALDFRYTHIKSFDGRDVFVPNGTLLQEPVENYTRDGYFRMDFIVGIDYDDDVEGASARILSTIRQDGEVVAEAPHEPFVVTEELAASTVNLKVYFWVNTDDYRKGSLETKGRVMRQVKKRLLEEGYGLPADIREIKFYGGAPFPIQGQKEEKGKSQDH</sequence>
<dbReference type="PATRIC" id="fig|1279009.4.peg.186"/>
<dbReference type="RefSeq" id="WP_009193594.1">
    <property type="nucleotide sequence ID" value="NZ_AODQ01000002.1"/>
</dbReference>
<evidence type="ECO:0000256" key="2">
    <source>
        <dbReference type="ARBA" id="ARBA00008017"/>
    </source>
</evidence>
<keyword evidence="11" id="KW-1185">Reference proteome</keyword>
<evidence type="ECO:0000313" key="10">
    <source>
        <dbReference type="EMBL" id="EMR04729.1"/>
    </source>
</evidence>
<evidence type="ECO:0000256" key="6">
    <source>
        <dbReference type="ARBA" id="ARBA00023136"/>
    </source>
</evidence>
<dbReference type="AlphaFoldDB" id="M7P2E8"/>
<dbReference type="Proteomes" id="UP000011910">
    <property type="component" value="Unassembled WGS sequence"/>
</dbReference>
<evidence type="ECO:0000256" key="3">
    <source>
        <dbReference type="ARBA" id="ARBA00022475"/>
    </source>
</evidence>
<dbReference type="InterPro" id="IPR010920">
    <property type="entry name" value="LSM_dom_sf"/>
</dbReference>
<dbReference type="InterPro" id="IPR011014">
    <property type="entry name" value="MscS_channel_TM-2"/>
</dbReference>
<evidence type="ECO:0000256" key="4">
    <source>
        <dbReference type="ARBA" id="ARBA00022692"/>
    </source>
</evidence>
<dbReference type="Gene3D" id="1.10.287.1260">
    <property type="match status" value="1"/>
</dbReference>
<dbReference type="SUPFAM" id="SSF82689">
    <property type="entry name" value="Mechanosensitive channel protein MscS (YggB), C-terminal domain"/>
    <property type="match status" value="1"/>
</dbReference>
<dbReference type="InterPro" id="IPR011066">
    <property type="entry name" value="MscS_channel_C_sf"/>
</dbReference>
<evidence type="ECO:0000256" key="1">
    <source>
        <dbReference type="ARBA" id="ARBA00004651"/>
    </source>
</evidence>
<evidence type="ECO:0000256" key="7">
    <source>
        <dbReference type="SAM" id="Phobius"/>
    </source>
</evidence>